<dbReference type="Pfam" id="PF00037">
    <property type="entry name" value="Fer4"/>
    <property type="match status" value="1"/>
</dbReference>
<dbReference type="InterPro" id="IPR002586">
    <property type="entry name" value="CobQ/CobB/MinD/ParA_Nub-bd_dom"/>
</dbReference>
<dbReference type="PANTHER" id="PTHR43534">
    <property type="entry name" value="MIND SUPERFAMILY P-LOOP ATPASE CONTAINING AN INSERTED FERREDOXIN DOMAIN"/>
    <property type="match status" value="1"/>
</dbReference>
<dbReference type="SUPFAM" id="SSF52540">
    <property type="entry name" value="P-loop containing nucleoside triphosphate hydrolases"/>
    <property type="match status" value="1"/>
</dbReference>
<feature type="domain" description="4Fe-4S ferredoxin-type" evidence="1">
    <location>
        <begin position="59"/>
        <end position="84"/>
    </location>
</feature>
<name>A0AA90TZK9_9EURY</name>
<dbReference type="PANTHER" id="PTHR43534:SF1">
    <property type="entry name" value="4FE-4S CLUSTER CONTAINING PARA FAMILY ATPASE PROTEIN"/>
    <property type="match status" value="1"/>
</dbReference>
<organism evidence="2 3">
    <name type="scientific">Methanococcoides alaskense</name>
    <dbReference type="NCBI Taxonomy" id="325778"/>
    <lineage>
        <taxon>Archaea</taxon>
        <taxon>Methanobacteriati</taxon>
        <taxon>Methanobacteriota</taxon>
        <taxon>Stenosarchaea group</taxon>
        <taxon>Methanomicrobia</taxon>
        <taxon>Methanosarcinales</taxon>
        <taxon>Methanosarcinaceae</taxon>
        <taxon>Methanococcoides</taxon>
    </lineage>
</organism>
<gene>
    <name evidence="2" type="ORF">J2750_000919</name>
</gene>
<dbReference type="Proteomes" id="UP001185015">
    <property type="component" value="Unassembled WGS sequence"/>
</dbReference>
<dbReference type="RefSeq" id="WP_270095186.1">
    <property type="nucleotide sequence ID" value="NZ_JAQFFK010000001.1"/>
</dbReference>
<feature type="domain" description="4Fe-4S ferredoxin-type" evidence="1">
    <location>
        <begin position="85"/>
        <end position="114"/>
    </location>
</feature>
<dbReference type="EMBL" id="JAVDQI010000002">
    <property type="protein sequence ID" value="MDR6222474.1"/>
    <property type="molecule type" value="Genomic_DNA"/>
</dbReference>
<sequence>MKELVVISGKGGTGKTTITASFAAMAQNAVIADCDVDAPNLHLVLRPRIVETNPFYGMDKAEICLDRCIKCYRCQTACKFNAIDDDLIVNQHKCEGCGVCEYVCNSSAINMIKSRSGDVHSSITDHGTMVHAELEIGEEASGKLVSAVKERTRSIALENKAELIITDGPPGTGCPVLATITGADLALIVTEPSLSGMHDLERVLQVTEHFDIPSIVCINKYDINEKNAGKIEEFCNERGVEVVGKLPYDPSPNMAMREETTVVEYRKNVLSEGVKALWERVVSELDQKEVTLLPTR</sequence>
<evidence type="ECO:0000259" key="1">
    <source>
        <dbReference type="PROSITE" id="PS51379"/>
    </source>
</evidence>
<dbReference type="PROSITE" id="PS51379">
    <property type="entry name" value="4FE4S_FER_2"/>
    <property type="match status" value="2"/>
</dbReference>
<dbReference type="InterPro" id="IPR017896">
    <property type="entry name" value="4Fe4S_Fe-S-bd"/>
</dbReference>
<proteinExistence type="predicted"/>
<dbReference type="InterPro" id="IPR027417">
    <property type="entry name" value="P-loop_NTPase"/>
</dbReference>
<dbReference type="SUPFAM" id="SSF54862">
    <property type="entry name" value="4Fe-4S ferredoxins"/>
    <property type="match status" value="1"/>
</dbReference>
<protein>
    <submittedName>
        <fullName evidence="2">MinD superfamily P-loop ATPase</fullName>
    </submittedName>
</protein>
<evidence type="ECO:0000313" key="2">
    <source>
        <dbReference type="EMBL" id="MDR6222474.1"/>
    </source>
</evidence>
<keyword evidence="3" id="KW-1185">Reference proteome</keyword>
<dbReference type="CDD" id="cd03110">
    <property type="entry name" value="SIMIBI_bact_arch"/>
    <property type="match status" value="1"/>
</dbReference>
<dbReference type="Pfam" id="PF01656">
    <property type="entry name" value="CbiA"/>
    <property type="match status" value="1"/>
</dbReference>
<reference evidence="2 3" key="1">
    <citation type="submission" date="2023-07" db="EMBL/GenBank/DDBJ databases">
        <title>Genomic Encyclopedia of Type Strains, Phase IV (KMG-IV): sequencing the most valuable type-strain genomes for metagenomic binning, comparative biology and taxonomic classification.</title>
        <authorList>
            <person name="Goeker M."/>
        </authorList>
    </citation>
    <scope>NUCLEOTIDE SEQUENCE [LARGE SCALE GENOMIC DNA]</scope>
    <source>
        <strain evidence="2 3">DSM 17273</strain>
    </source>
</reference>
<evidence type="ECO:0000313" key="3">
    <source>
        <dbReference type="Proteomes" id="UP001185015"/>
    </source>
</evidence>
<dbReference type="AlphaFoldDB" id="A0AA90TZK9"/>
<accession>A0AA90TZK9</accession>
<comment type="caution">
    <text evidence="2">The sequence shown here is derived from an EMBL/GenBank/DDBJ whole genome shotgun (WGS) entry which is preliminary data.</text>
</comment>
<dbReference type="Gene3D" id="3.30.70.20">
    <property type="match status" value="1"/>
</dbReference>
<dbReference type="Gene3D" id="3.40.50.300">
    <property type="entry name" value="P-loop containing nucleotide triphosphate hydrolases"/>
    <property type="match status" value="1"/>
</dbReference>